<name>A0A3G6J3J5_9CORY</name>
<dbReference type="Pfam" id="PF09335">
    <property type="entry name" value="VTT_dom"/>
    <property type="match status" value="1"/>
</dbReference>
<keyword evidence="4 7" id="KW-0812">Transmembrane</keyword>
<feature type="transmembrane region" description="Helical" evidence="7">
    <location>
        <begin position="164"/>
        <end position="186"/>
    </location>
</feature>
<keyword evidence="10" id="KW-1185">Reference proteome</keyword>
<dbReference type="GO" id="GO:0005886">
    <property type="term" value="C:plasma membrane"/>
    <property type="evidence" value="ECO:0007669"/>
    <property type="project" value="UniProtKB-SubCell"/>
</dbReference>
<comment type="similarity">
    <text evidence="2 7">Belongs to the DedA family.</text>
</comment>
<dbReference type="PANTHER" id="PTHR30353:SF0">
    <property type="entry name" value="TRANSMEMBRANE PROTEIN"/>
    <property type="match status" value="1"/>
</dbReference>
<evidence type="ECO:0000256" key="7">
    <source>
        <dbReference type="RuleBase" id="RU367016"/>
    </source>
</evidence>
<feature type="transmembrane region" description="Helical" evidence="7">
    <location>
        <begin position="37"/>
        <end position="57"/>
    </location>
</feature>
<dbReference type="InterPro" id="IPR032818">
    <property type="entry name" value="DedA-like"/>
</dbReference>
<feature type="transmembrane region" description="Helical" evidence="7">
    <location>
        <begin position="77"/>
        <end position="101"/>
    </location>
</feature>
<protein>
    <submittedName>
        <fullName evidence="9">Inner membrane protein YqjA</fullName>
    </submittedName>
</protein>
<dbReference type="AlphaFoldDB" id="A0A3G6J3J5"/>
<evidence type="ECO:0000256" key="6">
    <source>
        <dbReference type="ARBA" id="ARBA00023136"/>
    </source>
</evidence>
<accession>A0A3G6J3J5</accession>
<keyword evidence="5 7" id="KW-1133">Transmembrane helix</keyword>
<keyword evidence="6 7" id="KW-0472">Membrane</keyword>
<sequence length="237" mass="26004">MIDTTFVTAAAETVQAAGPRWMDPMYLMSGSGPFGDWILGGILLIVFIESGVLFPILPGDSLLFTGGMLASQPDPFAPLWLLAVSVPMAGILGGFVGYFLGHKFGEVLSHKPDSRFFKKAWLTESHDFFEKYGPITVIICRFVPIVRTFASVVAGMSGMRFRQFAIYNIIGAILWGTGLVMLGAWLGQFSFIRDHIEAIFLFIVLLSITPGIWGAWKKSKWGSKKTADANTTSPRVK</sequence>
<gene>
    <name evidence="9" type="primary">yqjA1</name>
    <name evidence="9" type="ORF">CCHOA_01115</name>
</gene>
<dbReference type="InterPro" id="IPR032816">
    <property type="entry name" value="VTT_dom"/>
</dbReference>
<comment type="subcellular location">
    <subcellularLocation>
        <location evidence="1 7">Cell membrane</location>
        <topology evidence="1 7">Multi-pass membrane protein</topology>
    </subcellularLocation>
</comment>
<organism evidence="9 10">
    <name type="scientific">Corynebacterium choanae</name>
    <dbReference type="NCBI Taxonomy" id="1862358"/>
    <lineage>
        <taxon>Bacteria</taxon>
        <taxon>Bacillati</taxon>
        <taxon>Actinomycetota</taxon>
        <taxon>Actinomycetes</taxon>
        <taxon>Mycobacteriales</taxon>
        <taxon>Corynebacteriaceae</taxon>
        <taxon>Corynebacterium</taxon>
    </lineage>
</organism>
<dbReference type="Proteomes" id="UP000269019">
    <property type="component" value="Chromosome"/>
</dbReference>
<evidence type="ECO:0000313" key="9">
    <source>
        <dbReference type="EMBL" id="AZA12651.1"/>
    </source>
</evidence>
<proteinExistence type="inferred from homology"/>
<dbReference type="KEGG" id="ccho:CCHOA_01115"/>
<feature type="transmembrane region" description="Helical" evidence="7">
    <location>
        <begin position="198"/>
        <end position="216"/>
    </location>
</feature>
<evidence type="ECO:0000256" key="1">
    <source>
        <dbReference type="ARBA" id="ARBA00004651"/>
    </source>
</evidence>
<evidence type="ECO:0000256" key="3">
    <source>
        <dbReference type="ARBA" id="ARBA00022475"/>
    </source>
</evidence>
<evidence type="ECO:0000256" key="2">
    <source>
        <dbReference type="ARBA" id="ARBA00010792"/>
    </source>
</evidence>
<dbReference type="EMBL" id="CP033896">
    <property type="protein sequence ID" value="AZA12651.1"/>
    <property type="molecule type" value="Genomic_DNA"/>
</dbReference>
<evidence type="ECO:0000256" key="4">
    <source>
        <dbReference type="ARBA" id="ARBA00022692"/>
    </source>
</evidence>
<keyword evidence="3 7" id="KW-1003">Cell membrane</keyword>
<evidence type="ECO:0000259" key="8">
    <source>
        <dbReference type="Pfam" id="PF09335"/>
    </source>
</evidence>
<reference evidence="9 10" key="1">
    <citation type="submission" date="2018-11" db="EMBL/GenBank/DDBJ databases">
        <authorList>
            <person name="Kleinhagauer T."/>
            <person name="Glaeser S.P."/>
            <person name="Spergser J."/>
            <person name="Ruckert C."/>
            <person name="Kaempfer P."/>
            <person name="Busse H.-J."/>
        </authorList>
    </citation>
    <scope>NUCLEOTIDE SEQUENCE [LARGE SCALE GENOMIC DNA]</scope>
    <source>
        <strain evidence="9 10">200CH</strain>
    </source>
</reference>
<dbReference type="PANTHER" id="PTHR30353">
    <property type="entry name" value="INNER MEMBRANE PROTEIN DEDA-RELATED"/>
    <property type="match status" value="1"/>
</dbReference>
<evidence type="ECO:0000313" key="10">
    <source>
        <dbReference type="Proteomes" id="UP000269019"/>
    </source>
</evidence>
<feature type="domain" description="VTT" evidence="8">
    <location>
        <begin position="57"/>
        <end position="184"/>
    </location>
</feature>
<evidence type="ECO:0000256" key="5">
    <source>
        <dbReference type="ARBA" id="ARBA00022989"/>
    </source>
</evidence>